<organism evidence="2 3">
    <name type="scientific">Raphidocelis subcapitata</name>
    <dbReference type="NCBI Taxonomy" id="307507"/>
    <lineage>
        <taxon>Eukaryota</taxon>
        <taxon>Viridiplantae</taxon>
        <taxon>Chlorophyta</taxon>
        <taxon>core chlorophytes</taxon>
        <taxon>Chlorophyceae</taxon>
        <taxon>CS clade</taxon>
        <taxon>Sphaeropleales</taxon>
        <taxon>Selenastraceae</taxon>
        <taxon>Raphidocelis</taxon>
    </lineage>
</organism>
<evidence type="ECO:0000256" key="1">
    <source>
        <dbReference type="SAM" id="MobiDB-lite"/>
    </source>
</evidence>
<comment type="caution">
    <text evidence="2">The sequence shown here is derived from an EMBL/GenBank/DDBJ whole genome shotgun (WGS) entry which is preliminary data.</text>
</comment>
<dbReference type="InParanoid" id="A0A2V0PPE1"/>
<proteinExistence type="predicted"/>
<dbReference type="AlphaFoldDB" id="A0A2V0PPE1"/>
<keyword evidence="3" id="KW-1185">Reference proteome</keyword>
<feature type="compositionally biased region" description="Gly residues" evidence="1">
    <location>
        <begin position="89"/>
        <end position="98"/>
    </location>
</feature>
<feature type="compositionally biased region" description="Low complexity" evidence="1">
    <location>
        <begin position="45"/>
        <end position="55"/>
    </location>
</feature>
<feature type="region of interest" description="Disordered" evidence="1">
    <location>
        <begin position="1"/>
        <end position="103"/>
    </location>
</feature>
<accession>A0A2V0PPE1</accession>
<name>A0A2V0PPE1_9CHLO</name>
<protein>
    <submittedName>
        <fullName evidence="2">Uncharacterized protein</fullName>
    </submittedName>
</protein>
<dbReference type="EMBL" id="BDRX01000187">
    <property type="protein sequence ID" value="GBG00034.1"/>
    <property type="molecule type" value="Genomic_DNA"/>
</dbReference>
<gene>
    <name evidence="2" type="ORF">Rsub_12764</name>
</gene>
<reference evidence="2 3" key="1">
    <citation type="journal article" date="2018" name="Sci. Rep.">
        <title>Raphidocelis subcapitata (=Pseudokirchneriella subcapitata) provides an insight into genome evolution and environmental adaptations in the Sphaeropleales.</title>
        <authorList>
            <person name="Suzuki S."/>
            <person name="Yamaguchi H."/>
            <person name="Nakajima N."/>
            <person name="Kawachi M."/>
        </authorList>
    </citation>
    <scope>NUCLEOTIDE SEQUENCE [LARGE SCALE GENOMIC DNA]</scope>
    <source>
        <strain evidence="2 3">NIES-35</strain>
    </source>
</reference>
<evidence type="ECO:0000313" key="2">
    <source>
        <dbReference type="EMBL" id="GBG00034.1"/>
    </source>
</evidence>
<evidence type="ECO:0000313" key="3">
    <source>
        <dbReference type="Proteomes" id="UP000247498"/>
    </source>
</evidence>
<sequence>MDGPWQMRATTTEQDYASKGRRSKAARPAGRPTWRLGRRSRPGCRCRGGSPQRGRTSALAGRWHRRGHCGRGPVSARAKAARGPRCRGVGQGGAGGRVAAGQQKNEPCSRRCVAAAWSVSKHKF</sequence>
<dbReference type="Proteomes" id="UP000247498">
    <property type="component" value="Unassembled WGS sequence"/>
</dbReference>